<gene>
    <name evidence="1" type="ORF">BLA6863_00205</name>
</gene>
<protein>
    <submittedName>
        <fullName evidence="1">Uncharacterized protein</fullName>
    </submittedName>
</protein>
<sequence length="58" mass="6321">MAPTREEAVEVLDKYAAAHDLPSYTELLDALESVKGEHIRSGVAILIHTCLMKAGRLS</sequence>
<reference evidence="1 2" key="1">
    <citation type="submission" date="2019-09" db="EMBL/GenBank/DDBJ databases">
        <authorList>
            <person name="Depoorter E."/>
        </authorList>
    </citation>
    <scope>NUCLEOTIDE SEQUENCE [LARGE SCALE GENOMIC DNA]</scope>
    <source>
        <strain evidence="1">LMG 6863</strain>
    </source>
</reference>
<evidence type="ECO:0000313" key="1">
    <source>
        <dbReference type="EMBL" id="VWB08196.1"/>
    </source>
</evidence>
<proteinExistence type="predicted"/>
<accession>A0A6P2GUL1</accession>
<dbReference type="Proteomes" id="UP000494170">
    <property type="component" value="Unassembled WGS sequence"/>
</dbReference>
<dbReference type="AlphaFoldDB" id="A0A6P2GUL1"/>
<evidence type="ECO:0000313" key="2">
    <source>
        <dbReference type="Proteomes" id="UP000494170"/>
    </source>
</evidence>
<name>A0A6P2GUL1_BURL3</name>
<dbReference type="EMBL" id="CABVPY010000001">
    <property type="protein sequence ID" value="VWB08196.1"/>
    <property type="molecule type" value="Genomic_DNA"/>
</dbReference>
<organism evidence="1 2">
    <name type="scientific">Burkholderia lata (strain ATCC 17760 / DSM 23089 / LMG 22485 / NCIMB 9086 / R18194 / 383)</name>
    <dbReference type="NCBI Taxonomy" id="482957"/>
    <lineage>
        <taxon>Bacteria</taxon>
        <taxon>Pseudomonadati</taxon>
        <taxon>Pseudomonadota</taxon>
        <taxon>Betaproteobacteria</taxon>
        <taxon>Burkholderiales</taxon>
        <taxon>Burkholderiaceae</taxon>
        <taxon>Burkholderia</taxon>
        <taxon>Burkholderia cepacia complex</taxon>
    </lineage>
</organism>
<dbReference type="RefSeq" id="WP_174936791.1">
    <property type="nucleotide sequence ID" value="NZ_CABVPY010000001.1"/>
</dbReference>